<comment type="caution">
    <text evidence="9">The sequence shown here is derived from an EMBL/GenBank/DDBJ whole genome shotgun (WGS) entry which is preliminary data.</text>
</comment>
<organism evidence="9 10">
    <name type="scientific">Microdochium trichocladiopsis</name>
    <dbReference type="NCBI Taxonomy" id="1682393"/>
    <lineage>
        <taxon>Eukaryota</taxon>
        <taxon>Fungi</taxon>
        <taxon>Dikarya</taxon>
        <taxon>Ascomycota</taxon>
        <taxon>Pezizomycotina</taxon>
        <taxon>Sordariomycetes</taxon>
        <taxon>Xylariomycetidae</taxon>
        <taxon>Xylariales</taxon>
        <taxon>Microdochiaceae</taxon>
        <taxon>Microdochium</taxon>
    </lineage>
</organism>
<accession>A0A9P8XTB1</accession>
<name>A0A9P8XTB1_9PEZI</name>
<feature type="transmembrane region" description="Helical" evidence="8">
    <location>
        <begin position="67"/>
        <end position="85"/>
    </location>
</feature>
<dbReference type="PANTHER" id="PTHR33281:SF19">
    <property type="entry name" value="VOLTAGE-DEPENDENT ANION CHANNEL-FORMING PROTEIN YNEE"/>
    <property type="match status" value="1"/>
</dbReference>
<dbReference type="PANTHER" id="PTHR33281">
    <property type="entry name" value="UPF0187 PROTEIN YNEE"/>
    <property type="match status" value="1"/>
</dbReference>
<dbReference type="EMBL" id="JAGTJQ010000012">
    <property type="protein sequence ID" value="KAH7016366.1"/>
    <property type="molecule type" value="Genomic_DNA"/>
</dbReference>
<dbReference type="OrthoDB" id="1368at2759"/>
<evidence type="ECO:0000256" key="2">
    <source>
        <dbReference type="ARBA" id="ARBA00022448"/>
    </source>
</evidence>
<evidence type="ECO:0000256" key="7">
    <source>
        <dbReference type="ARBA" id="ARBA00023136"/>
    </source>
</evidence>
<evidence type="ECO:0000256" key="5">
    <source>
        <dbReference type="ARBA" id="ARBA00022989"/>
    </source>
</evidence>
<evidence type="ECO:0000313" key="10">
    <source>
        <dbReference type="Proteomes" id="UP000756346"/>
    </source>
</evidence>
<comment type="subcellular location">
    <subcellularLocation>
        <location evidence="1">Cell membrane</location>
        <topology evidence="1">Multi-pass membrane protein</topology>
    </subcellularLocation>
</comment>
<proteinExistence type="predicted"/>
<feature type="transmembrane region" description="Helical" evidence="8">
    <location>
        <begin position="91"/>
        <end position="113"/>
    </location>
</feature>
<evidence type="ECO:0000256" key="8">
    <source>
        <dbReference type="SAM" id="Phobius"/>
    </source>
</evidence>
<keyword evidence="2" id="KW-0813">Transport</keyword>
<evidence type="ECO:0000256" key="6">
    <source>
        <dbReference type="ARBA" id="ARBA00023065"/>
    </source>
</evidence>
<dbReference type="GO" id="GO:0005254">
    <property type="term" value="F:chloride channel activity"/>
    <property type="evidence" value="ECO:0007669"/>
    <property type="project" value="InterPro"/>
</dbReference>
<evidence type="ECO:0000256" key="3">
    <source>
        <dbReference type="ARBA" id="ARBA00022475"/>
    </source>
</evidence>
<keyword evidence="7 8" id="KW-0472">Membrane</keyword>
<evidence type="ECO:0000256" key="4">
    <source>
        <dbReference type="ARBA" id="ARBA00022692"/>
    </source>
</evidence>
<feature type="transmembrane region" description="Helical" evidence="8">
    <location>
        <begin position="329"/>
        <end position="348"/>
    </location>
</feature>
<dbReference type="Proteomes" id="UP000756346">
    <property type="component" value="Unassembled WGS sequence"/>
</dbReference>
<dbReference type="RefSeq" id="XP_046005990.1">
    <property type="nucleotide sequence ID" value="XM_046161559.1"/>
</dbReference>
<dbReference type="InterPro" id="IPR044669">
    <property type="entry name" value="YneE/VCCN1/2-like"/>
</dbReference>
<sequence>MPRRQAGDQVSSKTGVATDTADAKTYNPCLHQASIDLDDYFTGPRDIQKHSKWPLFMRLHGSILPKLIVRITFIALWSTGITWIHKEGPSISLGTTNVLLTVIGFVVGLGLSFRSSTAYERYAEGRRYWSQLTVTCHNLARTIWVHGKERPNSAKEDVLSKLTAINLLVAFAVSLKHKLRFEPYANYKDLQSLVEHLDTFAQQASNDDNDHSRSKGILKRIGEDLGFSFAYSNPRKAIKQAKGPLGNLPLEILCYLSAYLDSLCENGQLPIAMQQTIAYNSVASLNDVLTGCERVLNTPLPIAYAIAIHQITWLYLMLLPLQLLDGLDWVTIPATVAASGIILSILYIGGEIENPFGTDVNDLPLDAYCAQIAEDVEVMTARPKPVWDETSRHRLNKVLFPHSKLSYEDWASRPEGALRRTLRNRPHSAFRCSPVWKGIPSNEEAWLALNEV</sequence>
<dbReference type="Pfam" id="PF25539">
    <property type="entry name" value="Bestrophin_2"/>
    <property type="match status" value="1"/>
</dbReference>
<evidence type="ECO:0000313" key="9">
    <source>
        <dbReference type="EMBL" id="KAH7016366.1"/>
    </source>
</evidence>
<reference evidence="9" key="1">
    <citation type="journal article" date="2021" name="Nat. Commun.">
        <title>Genetic determinants of endophytism in the Arabidopsis root mycobiome.</title>
        <authorList>
            <person name="Mesny F."/>
            <person name="Miyauchi S."/>
            <person name="Thiergart T."/>
            <person name="Pickel B."/>
            <person name="Atanasova L."/>
            <person name="Karlsson M."/>
            <person name="Huettel B."/>
            <person name="Barry K.W."/>
            <person name="Haridas S."/>
            <person name="Chen C."/>
            <person name="Bauer D."/>
            <person name="Andreopoulos W."/>
            <person name="Pangilinan J."/>
            <person name="LaButti K."/>
            <person name="Riley R."/>
            <person name="Lipzen A."/>
            <person name="Clum A."/>
            <person name="Drula E."/>
            <person name="Henrissat B."/>
            <person name="Kohler A."/>
            <person name="Grigoriev I.V."/>
            <person name="Martin F.M."/>
            <person name="Hacquard S."/>
        </authorList>
    </citation>
    <scope>NUCLEOTIDE SEQUENCE</scope>
    <source>
        <strain evidence="9">MPI-CAGE-CH-0230</strain>
    </source>
</reference>
<protein>
    <submittedName>
        <fullName evidence="9">Bestrophin, RFP-TM, chloride channel-domain-containing protein</fullName>
    </submittedName>
</protein>
<keyword evidence="4 8" id="KW-0812">Transmembrane</keyword>
<keyword evidence="6" id="KW-0406">Ion transport</keyword>
<keyword evidence="3" id="KW-1003">Cell membrane</keyword>
<keyword evidence="10" id="KW-1185">Reference proteome</keyword>
<dbReference type="GO" id="GO:0005886">
    <property type="term" value="C:plasma membrane"/>
    <property type="evidence" value="ECO:0007669"/>
    <property type="project" value="UniProtKB-SubCell"/>
</dbReference>
<evidence type="ECO:0000256" key="1">
    <source>
        <dbReference type="ARBA" id="ARBA00004651"/>
    </source>
</evidence>
<keyword evidence="5 8" id="KW-1133">Transmembrane helix</keyword>
<gene>
    <name evidence="9" type="ORF">B0I36DRAFT_396669</name>
</gene>
<dbReference type="GeneID" id="70191105"/>
<feature type="transmembrane region" description="Helical" evidence="8">
    <location>
        <begin position="302"/>
        <end position="323"/>
    </location>
</feature>
<dbReference type="AlphaFoldDB" id="A0A9P8XTB1"/>